<dbReference type="AlphaFoldDB" id="A0AAN9J6D8"/>
<comment type="caution">
    <text evidence="1">The sequence shown here is derived from an EMBL/GenBank/DDBJ whole genome shotgun (WGS) entry which is preliminary data.</text>
</comment>
<organism evidence="1 2">
    <name type="scientific">Clitoria ternatea</name>
    <name type="common">Butterfly pea</name>
    <dbReference type="NCBI Taxonomy" id="43366"/>
    <lineage>
        <taxon>Eukaryota</taxon>
        <taxon>Viridiplantae</taxon>
        <taxon>Streptophyta</taxon>
        <taxon>Embryophyta</taxon>
        <taxon>Tracheophyta</taxon>
        <taxon>Spermatophyta</taxon>
        <taxon>Magnoliopsida</taxon>
        <taxon>eudicotyledons</taxon>
        <taxon>Gunneridae</taxon>
        <taxon>Pentapetalae</taxon>
        <taxon>rosids</taxon>
        <taxon>fabids</taxon>
        <taxon>Fabales</taxon>
        <taxon>Fabaceae</taxon>
        <taxon>Papilionoideae</taxon>
        <taxon>50 kb inversion clade</taxon>
        <taxon>NPAAA clade</taxon>
        <taxon>indigoferoid/millettioid clade</taxon>
        <taxon>Phaseoleae</taxon>
        <taxon>Clitoria</taxon>
    </lineage>
</organism>
<proteinExistence type="predicted"/>
<sequence length="102" mass="11399">MIVSFCTTSFASPTYLRSFLCAVVGSFLHHDLSLSYTRQKLLMRRPRGCPPMRFLLSFLSHHVALENTKDMVSGGVYPCVLKTYDALALRIGGLGCSFIELH</sequence>
<evidence type="ECO:0000313" key="2">
    <source>
        <dbReference type="Proteomes" id="UP001359559"/>
    </source>
</evidence>
<accession>A0AAN9J6D8</accession>
<gene>
    <name evidence="1" type="ORF">RJT34_15973</name>
</gene>
<protein>
    <submittedName>
        <fullName evidence="1">Uncharacterized protein</fullName>
    </submittedName>
</protein>
<dbReference type="Proteomes" id="UP001359559">
    <property type="component" value="Unassembled WGS sequence"/>
</dbReference>
<keyword evidence="2" id="KW-1185">Reference proteome</keyword>
<evidence type="ECO:0000313" key="1">
    <source>
        <dbReference type="EMBL" id="KAK7293112.1"/>
    </source>
</evidence>
<dbReference type="EMBL" id="JAYKXN010000004">
    <property type="protein sequence ID" value="KAK7293112.1"/>
    <property type="molecule type" value="Genomic_DNA"/>
</dbReference>
<name>A0AAN9J6D8_CLITE</name>
<reference evidence="1 2" key="1">
    <citation type="submission" date="2024-01" db="EMBL/GenBank/DDBJ databases">
        <title>The genomes of 5 underutilized Papilionoideae crops provide insights into root nodulation and disease resistance.</title>
        <authorList>
            <person name="Yuan L."/>
        </authorList>
    </citation>
    <scope>NUCLEOTIDE SEQUENCE [LARGE SCALE GENOMIC DNA]</scope>
    <source>
        <strain evidence="1">LY-2023</strain>
        <tissue evidence="1">Leaf</tissue>
    </source>
</reference>